<protein>
    <submittedName>
        <fullName evidence="2">Uncharacterized protein</fullName>
    </submittedName>
</protein>
<evidence type="ECO:0000256" key="1">
    <source>
        <dbReference type="SAM" id="MobiDB-lite"/>
    </source>
</evidence>
<feature type="region of interest" description="Disordered" evidence="1">
    <location>
        <begin position="1"/>
        <end position="70"/>
    </location>
</feature>
<name>A0A426ZBE2_ENSVE</name>
<feature type="compositionally biased region" description="Basic and acidic residues" evidence="1">
    <location>
        <begin position="52"/>
        <end position="62"/>
    </location>
</feature>
<dbReference type="EMBL" id="AMZH03007466">
    <property type="protein sequence ID" value="RRT61266.1"/>
    <property type="molecule type" value="Genomic_DNA"/>
</dbReference>
<gene>
    <name evidence="2" type="ORF">B296_00034779</name>
</gene>
<feature type="region of interest" description="Disordered" evidence="1">
    <location>
        <begin position="92"/>
        <end position="121"/>
    </location>
</feature>
<sequence length="257" mass="27198">MGTDIRKTKERSGVPAEVELLAQGDGGHDGDDQSLDRLVDGHEHGAAPVDAPDLHREGDAGGHKSLHSAPALNGEGAAYRVQNGEELAAGVEHPGLGVPLDEGGDDQELDHPEEACVGGDGQPRRVLLQHRRLEHEPARPGEAVADEVQATQRPVLANGWRRELACSVEGTRGAEDGRAFVQGDDGGAADARQGAHQLRDPVAPVDPHLLYPVHQHLTPIIYTVGEFGNGDWILPENGGHEEGDGRDRVLDGGGEGW</sequence>
<dbReference type="Proteomes" id="UP000287651">
    <property type="component" value="Unassembled WGS sequence"/>
</dbReference>
<feature type="region of interest" description="Disordered" evidence="1">
    <location>
        <begin position="176"/>
        <end position="196"/>
    </location>
</feature>
<feature type="region of interest" description="Disordered" evidence="1">
    <location>
        <begin position="236"/>
        <end position="257"/>
    </location>
</feature>
<evidence type="ECO:0000313" key="3">
    <source>
        <dbReference type="Proteomes" id="UP000287651"/>
    </source>
</evidence>
<evidence type="ECO:0000313" key="2">
    <source>
        <dbReference type="EMBL" id="RRT61266.1"/>
    </source>
</evidence>
<comment type="caution">
    <text evidence="2">The sequence shown here is derived from an EMBL/GenBank/DDBJ whole genome shotgun (WGS) entry which is preliminary data.</text>
</comment>
<accession>A0A426ZBE2</accession>
<proteinExistence type="predicted"/>
<feature type="compositionally biased region" description="Basic and acidic residues" evidence="1">
    <location>
        <begin position="1"/>
        <end position="12"/>
    </location>
</feature>
<reference evidence="2 3" key="1">
    <citation type="journal article" date="2014" name="Agronomy (Basel)">
        <title>A Draft Genome Sequence for Ensete ventricosum, the Drought-Tolerant Tree Against Hunger.</title>
        <authorList>
            <person name="Harrison J."/>
            <person name="Moore K.A."/>
            <person name="Paszkiewicz K."/>
            <person name="Jones T."/>
            <person name="Grant M."/>
            <person name="Ambacheew D."/>
            <person name="Muzemil S."/>
            <person name="Studholme D.J."/>
        </authorList>
    </citation>
    <scope>NUCLEOTIDE SEQUENCE [LARGE SCALE GENOMIC DNA]</scope>
</reference>
<organism evidence="2 3">
    <name type="scientific">Ensete ventricosum</name>
    <name type="common">Abyssinian banana</name>
    <name type="synonym">Musa ensete</name>
    <dbReference type="NCBI Taxonomy" id="4639"/>
    <lineage>
        <taxon>Eukaryota</taxon>
        <taxon>Viridiplantae</taxon>
        <taxon>Streptophyta</taxon>
        <taxon>Embryophyta</taxon>
        <taxon>Tracheophyta</taxon>
        <taxon>Spermatophyta</taxon>
        <taxon>Magnoliopsida</taxon>
        <taxon>Liliopsida</taxon>
        <taxon>Zingiberales</taxon>
        <taxon>Musaceae</taxon>
        <taxon>Ensete</taxon>
    </lineage>
</organism>
<dbReference type="AlphaFoldDB" id="A0A426ZBE2"/>
<feature type="compositionally biased region" description="Basic and acidic residues" evidence="1">
    <location>
        <begin position="238"/>
        <end position="250"/>
    </location>
</feature>
<feature type="compositionally biased region" description="Basic and acidic residues" evidence="1">
    <location>
        <begin position="26"/>
        <end position="45"/>
    </location>
</feature>